<feature type="transmembrane region" description="Helical" evidence="7">
    <location>
        <begin position="52"/>
        <end position="73"/>
    </location>
</feature>
<dbReference type="SMART" id="SM00382">
    <property type="entry name" value="AAA"/>
    <property type="match status" value="1"/>
</dbReference>
<dbReference type="InterPro" id="IPR039421">
    <property type="entry name" value="Type_1_exporter"/>
</dbReference>
<keyword evidence="11" id="KW-1185">Reference proteome</keyword>
<feature type="transmembrane region" description="Helical" evidence="7">
    <location>
        <begin position="287"/>
        <end position="304"/>
    </location>
</feature>
<dbReference type="SUPFAM" id="SSF90123">
    <property type="entry name" value="ABC transporter transmembrane region"/>
    <property type="match status" value="1"/>
</dbReference>
<evidence type="ECO:0000259" key="9">
    <source>
        <dbReference type="PROSITE" id="PS50929"/>
    </source>
</evidence>
<keyword evidence="3" id="KW-0547">Nucleotide-binding</keyword>
<dbReference type="InterPro" id="IPR003593">
    <property type="entry name" value="AAA+_ATPase"/>
</dbReference>
<feature type="transmembrane region" description="Helical" evidence="7">
    <location>
        <begin position="140"/>
        <end position="161"/>
    </location>
</feature>
<feature type="transmembrane region" description="Helical" evidence="7">
    <location>
        <begin position="254"/>
        <end position="275"/>
    </location>
</feature>
<feature type="domain" description="ABC transporter" evidence="8">
    <location>
        <begin position="344"/>
        <end position="554"/>
    </location>
</feature>
<dbReference type="Proteomes" id="UP000182769">
    <property type="component" value="Unassembled WGS sequence"/>
</dbReference>
<dbReference type="InterPro" id="IPR027417">
    <property type="entry name" value="P-loop_NTPase"/>
</dbReference>
<accession>A0A0K6IMM7</accession>
<evidence type="ECO:0000256" key="7">
    <source>
        <dbReference type="SAM" id="Phobius"/>
    </source>
</evidence>
<dbReference type="STRING" id="1137284.GCA_001418205_02210"/>
<name>A0A0K6IMM7_9GAMM</name>
<organism evidence="10 11">
    <name type="scientific">Marinomonas fungiae</name>
    <dbReference type="NCBI Taxonomy" id="1137284"/>
    <lineage>
        <taxon>Bacteria</taxon>
        <taxon>Pseudomonadati</taxon>
        <taxon>Pseudomonadota</taxon>
        <taxon>Gammaproteobacteria</taxon>
        <taxon>Oceanospirillales</taxon>
        <taxon>Oceanospirillaceae</taxon>
        <taxon>Marinomonas</taxon>
    </lineage>
</organism>
<proteinExistence type="predicted"/>
<protein>
    <submittedName>
        <fullName evidence="10">ABC-type transport system involved in cytochrome bd biosynthesis, fused ATPase and permease components</fullName>
    </submittedName>
</protein>
<sequence length="556" mass="61493">MSKRKPPSLTFKSLLLDNPVGLLVATLIGIIASLAAVALLGISGWFLSAAGLASAMGTALVFNFFTPGALVRLMAILRTAGRYGEQVFSHDHLLGLLRSLRLWVWDQRVKTPFSHVYQQTRGDLLQRLVGDVDMIIKWPLAVIMPWIYGLLGCLALLLLALSIKMELVFPILIYAVLQLFGMIWLANRLALPAVYRMQALAVHRRSRFMSFFSALITLTIRGHWQHYGDRLGMLDERQKTLQQRLQRVVSWQKLVSHIFTIALIFALLMLCVSWTEQGATLDTEIDGAWLVALILAVLGVNELIQPLANAVLSQGQSQVGLRRLNQLAVIAASETGDNIPVPSVEAIELSKFVGFYDPHSVLRLPKVTLQMQSGQRLRITGSSGAGKSTFLAALAGDLPYRGEVFLNGHNVCLTDQPKWRSQIAYLSQQSVIFQQSLGANLRLGNPQASDAQLMEVLNLLGLKEWAEALPNGLNTLLGAQGRDISGGQARRLCLARSLLRGAPIMILDEPFDGLDGSSIQRVCDALEHYAFRPKMLIYVSHIDSPLDRRSRQLELL</sequence>
<feature type="transmembrane region" description="Helical" evidence="7">
    <location>
        <begin position="167"/>
        <end position="187"/>
    </location>
</feature>
<dbReference type="InterPro" id="IPR011527">
    <property type="entry name" value="ABC1_TM_dom"/>
</dbReference>
<evidence type="ECO:0000313" key="10">
    <source>
        <dbReference type="EMBL" id="CUB04346.1"/>
    </source>
</evidence>
<evidence type="ECO:0000256" key="2">
    <source>
        <dbReference type="ARBA" id="ARBA00022692"/>
    </source>
</evidence>
<dbReference type="AlphaFoldDB" id="A0A0K6IMM7"/>
<evidence type="ECO:0000256" key="1">
    <source>
        <dbReference type="ARBA" id="ARBA00004651"/>
    </source>
</evidence>
<evidence type="ECO:0000256" key="4">
    <source>
        <dbReference type="ARBA" id="ARBA00022840"/>
    </source>
</evidence>
<gene>
    <name evidence="10" type="ORF">Ga0061065_106165</name>
</gene>
<dbReference type="Gene3D" id="1.20.1560.10">
    <property type="entry name" value="ABC transporter type 1, transmembrane domain"/>
    <property type="match status" value="1"/>
</dbReference>
<dbReference type="GO" id="GO:0005524">
    <property type="term" value="F:ATP binding"/>
    <property type="evidence" value="ECO:0007669"/>
    <property type="project" value="UniProtKB-KW"/>
</dbReference>
<dbReference type="SUPFAM" id="SSF52540">
    <property type="entry name" value="P-loop containing nucleoside triphosphate hydrolases"/>
    <property type="match status" value="1"/>
</dbReference>
<dbReference type="InterPro" id="IPR003439">
    <property type="entry name" value="ABC_transporter-like_ATP-bd"/>
</dbReference>
<dbReference type="InterPro" id="IPR017871">
    <property type="entry name" value="ABC_transporter-like_CS"/>
</dbReference>
<comment type="subcellular location">
    <subcellularLocation>
        <location evidence="1">Cell membrane</location>
        <topology evidence="1">Multi-pass membrane protein</topology>
    </subcellularLocation>
</comment>
<evidence type="ECO:0000256" key="6">
    <source>
        <dbReference type="ARBA" id="ARBA00023136"/>
    </source>
</evidence>
<dbReference type="InterPro" id="IPR036640">
    <property type="entry name" value="ABC1_TM_sf"/>
</dbReference>
<reference evidence="11" key="1">
    <citation type="submission" date="2015-08" db="EMBL/GenBank/DDBJ databases">
        <authorList>
            <person name="Varghese N."/>
        </authorList>
    </citation>
    <scope>NUCLEOTIDE SEQUENCE [LARGE SCALE GENOMIC DNA]</scope>
    <source>
        <strain evidence="11">JCM 18476</strain>
    </source>
</reference>
<evidence type="ECO:0000256" key="3">
    <source>
        <dbReference type="ARBA" id="ARBA00022741"/>
    </source>
</evidence>
<feature type="transmembrane region" description="Helical" evidence="7">
    <location>
        <begin position="20"/>
        <end position="46"/>
    </location>
</feature>
<dbReference type="Gene3D" id="3.40.50.300">
    <property type="entry name" value="P-loop containing nucleotide triphosphate hydrolases"/>
    <property type="match status" value="1"/>
</dbReference>
<dbReference type="EMBL" id="CYHG01000006">
    <property type="protein sequence ID" value="CUB04346.1"/>
    <property type="molecule type" value="Genomic_DNA"/>
</dbReference>
<dbReference type="GO" id="GO:0034040">
    <property type="term" value="F:ATPase-coupled lipid transmembrane transporter activity"/>
    <property type="evidence" value="ECO:0007669"/>
    <property type="project" value="TreeGrafter"/>
</dbReference>
<dbReference type="PANTHER" id="PTHR24221">
    <property type="entry name" value="ATP-BINDING CASSETTE SUB-FAMILY B"/>
    <property type="match status" value="1"/>
</dbReference>
<dbReference type="GO" id="GO:0005886">
    <property type="term" value="C:plasma membrane"/>
    <property type="evidence" value="ECO:0007669"/>
    <property type="project" value="UniProtKB-SubCell"/>
</dbReference>
<dbReference type="GO" id="GO:0140359">
    <property type="term" value="F:ABC-type transporter activity"/>
    <property type="evidence" value="ECO:0007669"/>
    <property type="project" value="InterPro"/>
</dbReference>
<dbReference type="Pfam" id="PF00005">
    <property type="entry name" value="ABC_tran"/>
    <property type="match status" value="1"/>
</dbReference>
<dbReference type="OrthoDB" id="6336411at2"/>
<dbReference type="GO" id="GO:0016887">
    <property type="term" value="F:ATP hydrolysis activity"/>
    <property type="evidence" value="ECO:0007669"/>
    <property type="project" value="InterPro"/>
</dbReference>
<evidence type="ECO:0000313" key="11">
    <source>
        <dbReference type="Proteomes" id="UP000182769"/>
    </source>
</evidence>
<dbReference type="PROSITE" id="PS50929">
    <property type="entry name" value="ABC_TM1F"/>
    <property type="match status" value="1"/>
</dbReference>
<keyword evidence="2 7" id="KW-0812">Transmembrane</keyword>
<dbReference type="RefSeq" id="WP_055463282.1">
    <property type="nucleotide sequence ID" value="NZ_CYHG01000006.1"/>
</dbReference>
<keyword evidence="4" id="KW-0067">ATP-binding</keyword>
<evidence type="ECO:0000256" key="5">
    <source>
        <dbReference type="ARBA" id="ARBA00022989"/>
    </source>
</evidence>
<dbReference type="PROSITE" id="PS00211">
    <property type="entry name" value="ABC_TRANSPORTER_1"/>
    <property type="match status" value="1"/>
</dbReference>
<dbReference type="PANTHER" id="PTHR24221:SF654">
    <property type="entry name" value="ATP-BINDING CASSETTE SUB-FAMILY B MEMBER 6"/>
    <property type="match status" value="1"/>
</dbReference>
<keyword evidence="6 7" id="KW-0472">Membrane</keyword>
<keyword evidence="5 7" id="KW-1133">Transmembrane helix</keyword>
<evidence type="ECO:0000259" key="8">
    <source>
        <dbReference type="PROSITE" id="PS50893"/>
    </source>
</evidence>
<feature type="domain" description="ABC transmembrane type-1" evidence="9">
    <location>
        <begin position="23"/>
        <end position="311"/>
    </location>
</feature>
<dbReference type="PROSITE" id="PS50893">
    <property type="entry name" value="ABC_TRANSPORTER_2"/>
    <property type="match status" value="1"/>
</dbReference>
<feature type="transmembrane region" description="Helical" evidence="7">
    <location>
        <begin position="208"/>
        <end position="224"/>
    </location>
</feature>